<evidence type="ECO:0000259" key="2">
    <source>
        <dbReference type="SMART" id="SM00857"/>
    </source>
</evidence>
<dbReference type="SUPFAM" id="SSF53041">
    <property type="entry name" value="Resolvase-like"/>
    <property type="match status" value="1"/>
</dbReference>
<dbReference type="GO" id="GO:0000150">
    <property type="term" value="F:DNA strand exchange activity"/>
    <property type="evidence" value="ECO:0007669"/>
    <property type="project" value="InterPro"/>
</dbReference>
<dbReference type="Gene3D" id="1.10.10.60">
    <property type="entry name" value="Homeodomain-like"/>
    <property type="match status" value="1"/>
</dbReference>
<dbReference type="InterPro" id="IPR009057">
    <property type="entry name" value="Homeodomain-like_sf"/>
</dbReference>
<sequence length="204" mass="23404">MAKVGYIFKANSYDAFDADKEWMLQYGCVQVIEESVKHETLRPKWKQLMSNLERGDELVVSKFSNAVRGLRELAALIELCRIKVVRIISIHDKIDTCNELFADTTPAEVLMMFGALPEEVAVLRKSSDKIMRLQQSINTSILTKKSLSKAERDKKIVDMYNDGYSIRDIWKESGVRSKSTVYGILNKYRVQLNRKPGRVPGLRK</sequence>
<dbReference type="AlphaFoldDB" id="A0A3E4Q4Z9"/>
<dbReference type="InterPro" id="IPR006119">
    <property type="entry name" value="Resolv_N"/>
</dbReference>
<dbReference type="Gene3D" id="3.40.50.1390">
    <property type="entry name" value="Resolvase, N-terminal catalytic domain"/>
    <property type="match status" value="1"/>
</dbReference>
<dbReference type="GO" id="GO:0003677">
    <property type="term" value="F:DNA binding"/>
    <property type="evidence" value="ECO:0007669"/>
    <property type="project" value="InterPro"/>
</dbReference>
<dbReference type="EMBL" id="QSRB01000003">
    <property type="protein sequence ID" value="RGK87416.1"/>
    <property type="molecule type" value="Genomic_DNA"/>
</dbReference>
<name>A0A3E4Q4Z9_BACUN</name>
<dbReference type="InterPro" id="IPR036162">
    <property type="entry name" value="Resolvase-like_N_sf"/>
</dbReference>
<evidence type="ECO:0000313" key="3">
    <source>
        <dbReference type="EMBL" id="RGK87416.1"/>
    </source>
</evidence>
<organism evidence="3 4">
    <name type="scientific">Bacteroides uniformis</name>
    <dbReference type="NCBI Taxonomy" id="820"/>
    <lineage>
        <taxon>Bacteria</taxon>
        <taxon>Pseudomonadati</taxon>
        <taxon>Bacteroidota</taxon>
        <taxon>Bacteroidia</taxon>
        <taxon>Bacteroidales</taxon>
        <taxon>Bacteroidaceae</taxon>
        <taxon>Bacteroides</taxon>
    </lineage>
</organism>
<proteinExistence type="inferred from homology"/>
<evidence type="ECO:0000313" key="4">
    <source>
        <dbReference type="Proteomes" id="UP000260874"/>
    </source>
</evidence>
<dbReference type="SMART" id="SM00857">
    <property type="entry name" value="Resolvase"/>
    <property type="match status" value="1"/>
</dbReference>
<reference evidence="3 4" key="1">
    <citation type="submission" date="2018-08" db="EMBL/GenBank/DDBJ databases">
        <title>A genome reference for cultivated species of the human gut microbiota.</title>
        <authorList>
            <person name="Zou Y."/>
            <person name="Xue W."/>
            <person name="Luo G."/>
        </authorList>
    </citation>
    <scope>NUCLEOTIDE SEQUENCE [LARGE SCALE GENOMIC DNA]</scope>
    <source>
        <strain evidence="3 4">TF09-22</strain>
    </source>
</reference>
<protein>
    <submittedName>
        <fullName evidence="3">Recombinase family protein</fullName>
    </submittedName>
</protein>
<dbReference type="SUPFAM" id="SSF46689">
    <property type="entry name" value="Homeodomain-like"/>
    <property type="match status" value="1"/>
</dbReference>
<comment type="caution">
    <text evidence="3">The sequence shown here is derived from an EMBL/GenBank/DDBJ whole genome shotgun (WGS) entry which is preliminary data.</text>
</comment>
<evidence type="ECO:0000256" key="1">
    <source>
        <dbReference type="ARBA" id="ARBA00009913"/>
    </source>
</evidence>
<comment type="similarity">
    <text evidence="1">Belongs to the site-specific recombinase resolvase family.</text>
</comment>
<gene>
    <name evidence="3" type="ORF">DXC91_04865</name>
</gene>
<dbReference type="Proteomes" id="UP000260874">
    <property type="component" value="Unassembled WGS sequence"/>
</dbReference>
<dbReference type="Pfam" id="PF00239">
    <property type="entry name" value="Resolvase"/>
    <property type="match status" value="1"/>
</dbReference>
<feature type="domain" description="Resolvase/invertase-type recombinase catalytic" evidence="2">
    <location>
        <begin position="3"/>
        <end position="146"/>
    </location>
</feature>
<dbReference type="RefSeq" id="WP_117703375.1">
    <property type="nucleotide sequence ID" value="NZ_QSRB01000003.1"/>
</dbReference>
<accession>A0A3E4Q4Z9</accession>